<evidence type="ECO:0000313" key="3">
    <source>
        <dbReference type="EMBL" id="CAL4112535.1"/>
    </source>
</evidence>
<organism evidence="3 4">
    <name type="scientific">Meganyctiphanes norvegica</name>
    <name type="common">Northern krill</name>
    <name type="synonym">Thysanopoda norvegica</name>
    <dbReference type="NCBI Taxonomy" id="48144"/>
    <lineage>
        <taxon>Eukaryota</taxon>
        <taxon>Metazoa</taxon>
        <taxon>Ecdysozoa</taxon>
        <taxon>Arthropoda</taxon>
        <taxon>Crustacea</taxon>
        <taxon>Multicrustacea</taxon>
        <taxon>Malacostraca</taxon>
        <taxon>Eumalacostraca</taxon>
        <taxon>Eucarida</taxon>
        <taxon>Euphausiacea</taxon>
        <taxon>Euphausiidae</taxon>
        <taxon>Meganyctiphanes</taxon>
    </lineage>
</organism>
<dbReference type="InterPro" id="IPR007325">
    <property type="entry name" value="KFase/CYL"/>
</dbReference>
<reference evidence="3 4" key="1">
    <citation type="submission" date="2024-05" db="EMBL/GenBank/DDBJ databases">
        <authorList>
            <person name="Wallberg A."/>
        </authorList>
    </citation>
    <scope>NUCLEOTIDE SEQUENCE [LARGE SCALE GENOMIC DNA]</scope>
</reference>
<dbReference type="PANTHER" id="PTHR43564:SF2">
    <property type="entry name" value="BLR6059 PROTEIN"/>
    <property type="match status" value="1"/>
</dbReference>
<dbReference type="InterPro" id="IPR037175">
    <property type="entry name" value="KFase_sf"/>
</dbReference>
<dbReference type="Proteomes" id="UP001497623">
    <property type="component" value="Unassembled WGS sequence"/>
</dbReference>
<evidence type="ECO:0000256" key="1">
    <source>
        <dbReference type="ARBA" id="ARBA00007865"/>
    </source>
</evidence>
<dbReference type="GO" id="GO:0019441">
    <property type="term" value="P:L-tryptophan catabolic process to kynurenine"/>
    <property type="evidence" value="ECO:0007669"/>
    <property type="project" value="InterPro"/>
</dbReference>
<accession>A0AAV2R4M5</accession>
<proteinExistence type="inferred from homology"/>
<evidence type="ECO:0008006" key="5">
    <source>
        <dbReference type="Google" id="ProtNLM"/>
    </source>
</evidence>
<dbReference type="GO" id="GO:0004061">
    <property type="term" value="F:arylformamidase activity"/>
    <property type="evidence" value="ECO:0007669"/>
    <property type="project" value="InterPro"/>
</dbReference>
<keyword evidence="4" id="KW-1185">Reference proteome</keyword>
<dbReference type="Gene3D" id="3.50.30.50">
    <property type="entry name" value="Putative cyclase"/>
    <property type="match status" value="1"/>
</dbReference>
<dbReference type="EMBL" id="CAXKWB010015045">
    <property type="protein sequence ID" value="CAL4112535.1"/>
    <property type="molecule type" value="Genomic_DNA"/>
</dbReference>
<comment type="similarity">
    <text evidence="1">Belongs to the Cyclase 1 superfamily.</text>
</comment>
<feature type="chain" id="PRO_5043976986" description="Kynurenine formamidase" evidence="2">
    <location>
        <begin position="20"/>
        <end position="165"/>
    </location>
</feature>
<evidence type="ECO:0000313" key="4">
    <source>
        <dbReference type="Proteomes" id="UP001497623"/>
    </source>
</evidence>
<dbReference type="SUPFAM" id="SSF102198">
    <property type="entry name" value="Putative cyclase"/>
    <property type="match status" value="1"/>
</dbReference>
<dbReference type="Pfam" id="PF04199">
    <property type="entry name" value="Cyclase"/>
    <property type="match status" value="1"/>
</dbReference>
<protein>
    <recommendedName>
        <fullName evidence="5">Kynurenine formamidase</fullName>
    </recommendedName>
</protein>
<feature type="signal peptide" evidence="2">
    <location>
        <begin position="1"/>
        <end position="19"/>
    </location>
</feature>
<comment type="caution">
    <text evidence="3">The sequence shown here is derived from an EMBL/GenBank/DDBJ whole genome shotgun (WGS) entry which is preliminary data.</text>
</comment>
<evidence type="ECO:0000256" key="2">
    <source>
        <dbReference type="SAM" id="SignalP"/>
    </source>
</evidence>
<gene>
    <name evidence="3" type="ORF">MNOR_LOCUS19921</name>
</gene>
<dbReference type="AlphaFoldDB" id="A0AAV2R4M5"/>
<feature type="non-terminal residue" evidence="3">
    <location>
        <position position="165"/>
    </location>
</feature>
<keyword evidence="2" id="KW-0732">Signal</keyword>
<sequence length="165" mass="18701">MELYHLLLITSYMVSMSLAELLELSYTFNVDAPNSPMLTSFTHSLVKKGKNKFGNWVELNDFCSSEHSGTHLDAPVHFSRHGWSVADIPTEKLYRVPGVMIDVSRKARTQSNYEVKVRDLERWESLYGVIPDGAVVIIHTGWGQKSSDIKEYSGLDQHNKLNFPG</sequence>
<dbReference type="PANTHER" id="PTHR43564">
    <property type="entry name" value="KYNURENINE FORMAMIDASE-LIKE PROTEIN"/>
    <property type="match status" value="1"/>
</dbReference>
<name>A0AAV2R4M5_MEGNR</name>